<feature type="compositionally biased region" description="Gly residues" evidence="1">
    <location>
        <begin position="49"/>
        <end position="61"/>
    </location>
</feature>
<organism evidence="2 3">
    <name type="scientific">Streptomyces fructofermentans</name>
    <dbReference type="NCBI Taxonomy" id="152141"/>
    <lineage>
        <taxon>Bacteria</taxon>
        <taxon>Bacillati</taxon>
        <taxon>Actinomycetota</taxon>
        <taxon>Actinomycetes</taxon>
        <taxon>Kitasatosporales</taxon>
        <taxon>Streptomycetaceae</taxon>
        <taxon>Streptomyces</taxon>
    </lineage>
</organism>
<reference evidence="2" key="1">
    <citation type="journal article" date="2014" name="Int. J. Syst. Evol. Microbiol.">
        <title>Complete genome sequence of Corynebacterium casei LMG S-19264T (=DSM 44701T), isolated from a smear-ripened cheese.</title>
        <authorList>
            <consortium name="US DOE Joint Genome Institute (JGI-PGF)"/>
            <person name="Walter F."/>
            <person name="Albersmeier A."/>
            <person name="Kalinowski J."/>
            <person name="Ruckert C."/>
        </authorList>
    </citation>
    <scope>NUCLEOTIDE SEQUENCE</scope>
    <source>
        <strain evidence="2">JCM 4956</strain>
    </source>
</reference>
<dbReference type="Proteomes" id="UP000645555">
    <property type="component" value="Unassembled WGS sequence"/>
</dbReference>
<dbReference type="AlphaFoldDB" id="A0A918K788"/>
<evidence type="ECO:0000313" key="3">
    <source>
        <dbReference type="Proteomes" id="UP000645555"/>
    </source>
</evidence>
<dbReference type="EMBL" id="BMWD01000005">
    <property type="protein sequence ID" value="GGX53018.1"/>
    <property type="molecule type" value="Genomic_DNA"/>
</dbReference>
<comment type="caution">
    <text evidence="2">The sequence shown here is derived from an EMBL/GenBank/DDBJ whole genome shotgun (WGS) entry which is preliminary data.</text>
</comment>
<gene>
    <name evidence="2" type="ORF">GCM10010515_20520</name>
</gene>
<name>A0A918K788_9ACTN</name>
<reference evidence="2" key="2">
    <citation type="submission" date="2020-09" db="EMBL/GenBank/DDBJ databases">
        <authorList>
            <person name="Sun Q."/>
            <person name="Ohkuma M."/>
        </authorList>
    </citation>
    <scope>NUCLEOTIDE SEQUENCE</scope>
    <source>
        <strain evidence="2">JCM 4956</strain>
    </source>
</reference>
<evidence type="ECO:0000313" key="2">
    <source>
        <dbReference type="EMBL" id="GGX53018.1"/>
    </source>
</evidence>
<keyword evidence="3" id="KW-1185">Reference proteome</keyword>
<sequence>MHATAFAVSFRSPCPEGPVMARVDPIGPGMGPDAGKGRRAQGGREAGCREGGAGREAGAGR</sequence>
<evidence type="ECO:0000256" key="1">
    <source>
        <dbReference type="SAM" id="MobiDB-lite"/>
    </source>
</evidence>
<feature type="region of interest" description="Disordered" evidence="1">
    <location>
        <begin position="1"/>
        <end position="61"/>
    </location>
</feature>
<protein>
    <submittedName>
        <fullName evidence="2">Uncharacterized protein</fullName>
    </submittedName>
</protein>
<proteinExistence type="predicted"/>
<accession>A0A918K788</accession>